<organism evidence="2 3">
    <name type="scientific">Wickerhamomyces pijperi</name>
    <name type="common">Yeast</name>
    <name type="synonym">Pichia pijperi</name>
    <dbReference type="NCBI Taxonomy" id="599730"/>
    <lineage>
        <taxon>Eukaryota</taxon>
        <taxon>Fungi</taxon>
        <taxon>Dikarya</taxon>
        <taxon>Ascomycota</taxon>
        <taxon>Saccharomycotina</taxon>
        <taxon>Saccharomycetes</taxon>
        <taxon>Phaffomycetales</taxon>
        <taxon>Wickerhamomycetaceae</taxon>
        <taxon>Wickerhamomyces</taxon>
    </lineage>
</organism>
<feature type="non-terminal residue" evidence="2">
    <location>
        <position position="1"/>
    </location>
</feature>
<feature type="region of interest" description="Disordered" evidence="1">
    <location>
        <begin position="1"/>
        <end position="32"/>
    </location>
</feature>
<protein>
    <submittedName>
        <fullName evidence="2">Uncharacterized protein</fullName>
    </submittedName>
</protein>
<accession>A0A9P8QDC4</accession>
<evidence type="ECO:0000313" key="3">
    <source>
        <dbReference type="Proteomes" id="UP000774326"/>
    </source>
</evidence>
<comment type="caution">
    <text evidence="2">The sequence shown here is derived from an EMBL/GenBank/DDBJ whole genome shotgun (WGS) entry which is preliminary data.</text>
</comment>
<gene>
    <name evidence="2" type="ORF">WICPIJ_000148</name>
</gene>
<proteinExistence type="predicted"/>
<evidence type="ECO:0000256" key="1">
    <source>
        <dbReference type="SAM" id="MobiDB-lite"/>
    </source>
</evidence>
<name>A0A9P8QDC4_WICPI</name>
<evidence type="ECO:0000313" key="2">
    <source>
        <dbReference type="EMBL" id="KAH3688868.1"/>
    </source>
</evidence>
<reference evidence="2" key="2">
    <citation type="submission" date="2021-01" db="EMBL/GenBank/DDBJ databases">
        <authorList>
            <person name="Schikora-Tamarit M.A."/>
        </authorList>
    </citation>
    <scope>NUCLEOTIDE SEQUENCE</scope>
    <source>
        <strain evidence="2">CBS2887</strain>
    </source>
</reference>
<dbReference type="Proteomes" id="UP000774326">
    <property type="component" value="Unassembled WGS sequence"/>
</dbReference>
<feature type="region of interest" description="Disordered" evidence="1">
    <location>
        <begin position="49"/>
        <end position="109"/>
    </location>
</feature>
<feature type="compositionally biased region" description="Polar residues" evidence="1">
    <location>
        <begin position="81"/>
        <end position="98"/>
    </location>
</feature>
<keyword evidence="3" id="KW-1185">Reference proteome</keyword>
<feature type="compositionally biased region" description="Basic residues" evidence="1">
    <location>
        <begin position="65"/>
        <end position="78"/>
    </location>
</feature>
<reference evidence="2" key="1">
    <citation type="journal article" date="2021" name="Open Biol.">
        <title>Shared evolutionary footprints suggest mitochondrial oxidative damage underlies multiple complex I losses in fungi.</title>
        <authorList>
            <person name="Schikora-Tamarit M.A."/>
            <person name="Marcet-Houben M."/>
            <person name="Nosek J."/>
            <person name="Gabaldon T."/>
        </authorList>
    </citation>
    <scope>NUCLEOTIDE SEQUENCE</scope>
    <source>
        <strain evidence="2">CBS2887</strain>
    </source>
</reference>
<sequence length="168" mass="19360">TEVEVLPEIKSTPMGLGETPSVEQKSKKGKTLQTKNIKVITREDILSNRYELDPFYNDRPNSTAKARRSSSSKSRRKSSSNMQRSTSLQNSSRSTRSEGSLPHSPRLREEHRSLSTIQLMTQQEFQREVSHRPSISSLNHPTRNRSVRFHIRDTEERINDAINEKKEV</sequence>
<dbReference type="OrthoDB" id="10651950at2759"/>
<dbReference type="EMBL" id="JAEUBG010000101">
    <property type="protein sequence ID" value="KAH3688868.1"/>
    <property type="molecule type" value="Genomic_DNA"/>
</dbReference>
<dbReference type="AlphaFoldDB" id="A0A9P8QDC4"/>